<evidence type="ECO:0000256" key="1">
    <source>
        <dbReference type="SAM" id="Phobius"/>
    </source>
</evidence>
<keyword evidence="1" id="KW-0812">Transmembrane</keyword>
<dbReference type="Pfam" id="PF11003">
    <property type="entry name" value="DUF2842"/>
    <property type="match status" value="1"/>
</dbReference>
<dbReference type="InterPro" id="IPR021265">
    <property type="entry name" value="DUF2842"/>
</dbReference>
<comment type="caution">
    <text evidence="2">The sequence shown here is derived from an EMBL/GenBank/DDBJ whole genome shotgun (WGS) entry which is preliminary data.</text>
</comment>
<name>A0ABU0J6L6_9HYPH</name>
<evidence type="ECO:0000313" key="3">
    <source>
        <dbReference type="Proteomes" id="UP001242480"/>
    </source>
</evidence>
<reference evidence="2 3" key="1">
    <citation type="submission" date="2023-07" db="EMBL/GenBank/DDBJ databases">
        <title>Genomic Encyclopedia of Type Strains, Phase IV (KMG-IV): sequencing the most valuable type-strain genomes for metagenomic binning, comparative biology and taxonomic classification.</title>
        <authorList>
            <person name="Goeker M."/>
        </authorList>
    </citation>
    <scope>NUCLEOTIDE SEQUENCE [LARGE SCALE GENOMIC DNA]</scope>
    <source>
        <strain evidence="2 3">DSM 19619</strain>
    </source>
</reference>
<protein>
    <recommendedName>
        <fullName evidence="4">DUF2842 domain-containing protein</fullName>
    </recommendedName>
</protein>
<evidence type="ECO:0008006" key="4">
    <source>
        <dbReference type="Google" id="ProtNLM"/>
    </source>
</evidence>
<keyword evidence="1" id="KW-1133">Transmembrane helix</keyword>
<feature type="transmembrane region" description="Helical" evidence="1">
    <location>
        <begin position="12"/>
        <end position="33"/>
    </location>
</feature>
<feature type="transmembrane region" description="Helical" evidence="1">
    <location>
        <begin position="39"/>
        <end position="60"/>
    </location>
</feature>
<accession>A0ABU0J6L6</accession>
<dbReference type="Proteomes" id="UP001242480">
    <property type="component" value="Unassembled WGS sequence"/>
</dbReference>
<dbReference type="RefSeq" id="WP_307270593.1">
    <property type="nucleotide sequence ID" value="NZ_JAUSVX010000002.1"/>
</dbReference>
<dbReference type="EMBL" id="JAUSVX010000002">
    <property type="protein sequence ID" value="MDQ0468842.1"/>
    <property type="molecule type" value="Genomic_DNA"/>
</dbReference>
<keyword evidence="3" id="KW-1185">Reference proteome</keyword>
<keyword evidence="1" id="KW-0472">Membrane</keyword>
<evidence type="ECO:0000313" key="2">
    <source>
        <dbReference type="EMBL" id="MDQ0468842.1"/>
    </source>
</evidence>
<organism evidence="2 3">
    <name type="scientific">Labrys wisconsinensis</name>
    <dbReference type="NCBI Taxonomy" id="425677"/>
    <lineage>
        <taxon>Bacteria</taxon>
        <taxon>Pseudomonadati</taxon>
        <taxon>Pseudomonadota</taxon>
        <taxon>Alphaproteobacteria</taxon>
        <taxon>Hyphomicrobiales</taxon>
        <taxon>Xanthobacteraceae</taxon>
        <taxon>Labrys</taxon>
    </lineage>
</organism>
<proteinExistence type="predicted"/>
<gene>
    <name evidence="2" type="ORF">QO011_001842</name>
</gene>
<sequence>MRMRTRKLIGSITMIVFVIVYALMAMGLAQGRITEAAGWVQGLTYAVLGLAWVLPAALIIRWMEKPEKTR</sequence>